<reference evidence="2 3" key="1">
    <citation type="submission" date="2020-04" db="EMBL/GenBank/DDBJ databases">
        <title>MicrobeNet Type strains.</title>
        <authorList>
            <person name="Nicholson A.C."/>
        </authorList>
    </citation>
    <scope>NUCLEOTIDE SEQUENCE [LARGE SCALE GENOMIC DNA]</scope>
    <source>
        <strain evidence="2 3">ATCC BAA-789</strain>
    </source>
</reference>
<keyword evidence="3" id="KW-1185">Reference proteome</keyword>
<feature type="region of interest" description="Disordered" evidence="1">
    <location>
        <begin position="141"/>
        <end position="163"/>
    </location>
</feature>
<dbReference type="RefSeq" id="WP_168448327.1">
    <property type="nucleotide sequence ID" value="NZ_JAAXOW010000007.1"/>
</dbReference>
<evidence type="ECO:0000313" key="3">
    <source>
        <dbReference type="Proteomes" id="UP000774283"/>
    </source>
</evidence>
<organism evidence="2 3">
    <name type="scientific">Sanguibacter hominis ATCC BAA-789</name>
    <dbReference type="NCBI Taxonomy" id="1312740"/>
    <lineage>
        <taxon>Bacteria</taxon>
        <taxon>Bacillati</taxon>
        <taxon>Actinomycetota</taxon>
        <taxon>Actinomycetes</taxon>
        <taxon>Micrococcales</taxon>
        <taxon>Sanguibacteraceae</taxon>
        <taxon>Sanguibacter</taxon>
    </lineage>
</organism>
<sequence length="163" mass="17149">MLDVLPVTAFEDRASIVAVIAEHDVKRPDVAPDGIERPTSIVASLHAHALAVGHYERELAAWRSNSMNGPAPVSPYLMVTPPERPSVDLTLLSRADTMIATGRIGEVIAPPPAVAAIPPGEALAYLLTLNETIPALPQSFERPRPVVHGGPLNGRPVSGPGLA</sequence>
<proteinExistence type="predicted"/>
<dbReference type="Proteomes" id="UP000774283">
    <property type="component" value="Unassembled WGS sequence"/>
</dbReference>
<accession>A0A9X5FLD7</accession>
<name>A0A9X5FLD7_9MICO</name>
<comment type="caution">
    <text evidence="2">The sequence shown here is derived from an EMBL/GenBank/DDBJ whole genome shotgun (WGS) entry which is preliminary data.</text>
</comment>
<dbReference type="AlphaFoldDB" id="A0A9X5FLD7"/>
<evidence type="ECO:0000313" key="2">
    <source>
        <dbReference type="EMBL" id="NKX94253.1"/>
    </source>
</evidence>
<evidence type="ECO:0000256" key="1">
    <source>
        <dbReference type="SAM" id="MobiDB-lite"/>
    </source>
</evidence>
<gene>
    <name evidence="2" type="ORF">HF995_13405</name>
</gene>
<protein>
    <submittedName>
        <fullName evidence="2">Uncharacterized protein</fullName>
    </submittedName>
</protein>
<dbReference type="EMBL" id="JAAXOW010000007">
    <property type="protein sequence ID" value="NKX94253.1"/>
    <property type="molecule type" value="Genomic_DNA"/>
</dbReference>